<dbReference type="InterPro" id="IPR036452">
    <property type="entry name" value="Ribo_hydro-like"/>
</dbReference>
<protein>
    <submittedName>
        <fullName evidence="2">Nucleoside hydrolase</fullName>
    </submittedName>
</protein>
<evidence type="ECO:0000313" key="2">
    <source>
        <dbReference type="EMBL" id="MFC4871804.1"/>
    </source>
</evidence>
<dbReference type="EMBL" id="JBHSJJ010000004">
    <property type="protein sequence ID" value="MFC4871804.1"/>
    <property type="molecule type" value="Genomic_DNA"/>
</dbReference>
<comment type="caution">
    <text evidence="2">The sequence shown here is derived from an EMBL/GenBank/DDBJ whole genome shotgun (WGS) entry which is preliminary data.</text>
</comment>
<keyword evidence="2" id="KW-0378">Hydrolase</keyword>
<name>A0ABV9SZH9_9BACT</name>
<accession>A0ABV9SZH9</accession>
<feature type="domain" description="Inosine/uridine-preferring nucleoside hydrolase" evidence="1">
    <location>
        <begin position="4"/>
        <end position="246"/>
    </location>
</feature>
<dbReference type="Proteomes" id="UP001595818">
    <property type="component" value="Unassembled WGS sequence"/>
</dbReference>
<gene>
    <name evidence="2" type="ORF">ACFPFU_08915</name>
</gene>
<dbReference type="GO" id="GO:0016787">
    <property type="term" value="F:hydrolase activity"/>
    <property type="evidence" value="ECO:0007669"/>
    <property type="project" value="UniProtKB-KW"/>
</dbReference>
<keyword evidence="3" id="KW-1185">Reference proteome</keyword>
<reference evidence="3" key="1">
    <citation type="journal article" date="2019" name="Int. J. Syst. Evol. Microbiol.">
        <title>The Global Catalogue of Microorganisms (GCM) 10K type strain sequencing project: providing services to taxonomists for standard genome sequencing and annotation.</title>
        <authorList>
            <consortium name="The Broad Institute Genomics Platform"/>
            <consortium name="The Broad Institute Genome Sequencing Center for Infectious Disease"/>
            <person name="Wu L."/>
            <person name="Ma J."/>
        </authorList>
    </citation>
    <scope>NUCLEOTIDE SEQUENCE [LARGE SCALE GENOMIC DNA]</scope>
    <source>
        <strain evidence="3">CGMCC 4.7466</strain>
    </source>
</reference>
<evidence type="ECO:0000259" key="1">
    <source>
        <dbReference type="Pfam" id="PF01156"/>
    </source>
</evidence>
<dbReference type="Gene3D" id="3.90.245.10">
    <property type="entry name" value="Ribonucleoside hydrolase-like"/>
    <property type="match status" value="1"/>
</dbReference>
<dbReference type="InterPro" id="IPR001910">
    <property type="entry name" value="Inosine/uridine_hydrolase_dom"/>
</dbReference>
<evidence type="ECO:0000313" key="3">
    <source>
        <dbReference type="Proteomes" id="UP001595818"/>
    </source>
</evidence>
<dbReference type="SUPFAM" id="SSF53590">
    <property type="entry name" value="Nucleoside hydrolase"/>
    <property type="match status" value="1"/>
</dbReference>
<dbReference type="PANTHER" id="PTHR43264">
    <property type="match status" value="1"/>
</dbReference>
<dbReference type="PANTHER" id="PTHR43264:SF1">
    <property type="entry name" value="INOSINE_URIDINE-PREFERRING NUCLEOSIDE HYDROLASE DOMAIN-CONTAINING PROTEIN"/>
    <property type="match status" value="1"/>
</dbReference>
<dbReference type="RefSeq" id="WP_377063620.1">
    <property type="nucleotide sequence ID" value="NZ_JBHSJJ010000004.1"/>
</dbReference>
<sequence>MEKIILDTDIDSDVDDVGAIAMLHTLADHGRAEILGIIVTSDDQHAPQCTDALNHYFGRPEIPIGVEKNVNLRSFSKYTKTIAQEFHHRLGSYDEAEDASYLYRKLLADQADASVTIITVGHLTNLRNLLDSSPDQYSNLSGLDLVKRKVKLWVCMGGHYPEGKEANFYRPDPESTAVSVDKWPGKVVFAGWEIGNNIITGSTFLKAYLPDGHPVRRAYELYNNFAGRQSWDQAAILYAVSPGQYWDLSKKGKAIVNKDGSNRWRDDPQANQFYLLERENPDEIAKIIDALMAGVYGASF</sequence>
<proteinExistence type="predicted"/>
<organism evidence="2 3">
    <name type="scientific">Negadavirga shengliensis</name>
    <dbReference type="NCBI Taxonomy" id="1389218"/>
    <lineage>
        <taxon>Bacteria</taxon>
        <taxon>Pseudomonadati</taxon>
        <taxon>Bacteroidota</taxon>
        <taxon>Cytophagia</taxon>
        <taxon>Cytophagales</taxon>
        <taxon>Cyclobacteriaceae</taxon>
        <taxon>Negadavirga</taxon>
    </lineage>
</organism>
<dbReference type="Pfam" id="PF01156">
    <property type="entry name" value="IU_nuc_hydro"/>
    <property type="match status" value="1"/>
</dbReference>